<sequence>MWRQKKTSVASNSRTHCERRIDYIDFPAENSQIGRFESQVNSLTYISSIADEHLRVCGGRTLGPVGTPTINCIMSNLPNSLCIRRGIIFENPLVRKSRKAYLCFQ</sequence>
<keyword evidence="2" id="KW-1185">Reference proteome</keyword>
<evidence type="ECO:0000313" key="2">
    <source>
        <dbReference type="Proteomes" id="UP000479000"/>
    </source>
</evidence>
<accession>A0A6H5GYD2</accession>
<gene>
    <name evidence="1" type="ORF">NTEN_LOCUS14914</name>
</gene>
<dbReference type="Proteomes" id="UP000479000">
    <property type="component" value="Unassembled WGS sequence"/>
</dbReference>
<protein>
    <submittedName>
        <fullName evidence="1">Uncharacterized protein</fullName>
    </submittedName>
</protein>
<dbReference type="AlphaFoldDB" id="A0A6H5GYD2"/>
<organism evidence="1 2">
    <name type="scientific">Nesidiocoris tenuis</name>
    <dbReference type="NCBI Taxonomy" id="355587"/>
    <lineage>
        <taxon>Eukaryota</taxon>
        <taxon>Metazoa</taxon>
        <taxon>Ecdysozoa</taxon>
        <taxon>Arthropoda</taxon>
        <taxon>Hexapoda</taxon>
        <taxon>Insecta</taxon>
        <taxon>Pterygota</taxon>
        <taxon>Neoptera</taxon>
        <taxon>Paraneoptera</taxon>
        <taxon>Hemiptera</taxon>
        <taxon>Heteroptera</taxon>
        <taxon>Panheteroptera</taxon>
        <taxon>Cimicomorpha</taxon>
        <taxon>Miridae</taxon>
        <taxon>Dicyphina</taxon>
        <taxon>Nesidiocoris</taxon>
    </lineage>
</organism>
<feature type="non-terminal residue" evidence="1">
    <location>
        <position position="105"/>
    </location>
</feature>
<evidence type="ECO:0000313" key="1">
    <source>
        <dbReference type="EMBL" id="CAB0009834.1"/>
    </source>
</evidence>
<reference evidence="1 2" key="1">
    <citation type="submission" date="2020-02" db="EMBL/GenBank/DDBJ databases">
        <authorList>
            <person name="Ferguson B K."/>
        </authorList>
    </citation>
    <scope>NUCLEOTIDE SEQUENCE [LARGE SCALE GENOMIC DNA]</scope>
</reference>
<proteinExistence type="predicted"/>
<name>A0A6H5GYD2_9HEMI</name>
<dbReference type="EMBL" id="CADCXU010022348">
    <property type="protein sequence ID" value="CAB0009834.1"/>
    <property type="molecule type" value="Genomic_DNA"/>
</dbReference>